<accession>A0ABX8W817</accession>
<dbReference type="RefSeq" id="WP_220220469.1">
    <property type="nucleotide sequence ID" value="NZ_CP048268.1"/>
</dbReference>
<protein>
    <submittedName>
        <fullName evidence="2">Uncharacterized protein</fullName>
    </submittedName>
</protein>
<keyword evidence="1" id="KW-0472">Membrane</keyword>
<organism evidence="2 3">
    <name type="scientific">Lactobacillus panisapium</name>
    <dbReference type="NCBI Taxonomy" id="2012495"/>
    <lineage>
        <taxon>Bacteria</taxon>
        <taxon>Bacillati</taxon>
        <taxon>Bacillota</taxon>
        <taxon>Bacilli</taxon>
        <taxon>Lactobacillales</taxon>
        <taxon>Lactobacillaceae</taxon>
        <taxon>Lactobacillus</taxon>
    </lineage>
</organism>
<keyword evidence="3" id="KW-1185">Reference proteome</keyword>
<keyword evidence="1" id="KW-0812">Transmembrane</keyword>
<evidence type="ECO:0000256" key="1">
    <source>
        <dbReference type="SAM" id="Phobius"/>
    </source>
</evidence>
<reference evidence="2 3" key="1">
    <citation type="submission" date="2020-01" db="EMBL/GenBank/DDBJ databases">
        <title>Vast differences in strain-level diversity in the gut microbiota of two closely related honey bee species.</title>
        <authorList>
            <person name="Ellegaard K.M."/>
            <person name="Suenami S."/>
            <person name="Miyazaki R."/>
            <person name="Engel P."/>
        </authorList>
    </citation>
    <scope>NUCLEOTIDE SEQUENCE [LARGE SCALE GENOMIC DNA]</scope>
    <source>
        <strain evidence="2 3">ESL0416</strain>
    </source>
</reference>
<sequence>MGFWIMILSLVIGIALIVMAFKRDFSNTKNVLLLKASLTVLGAILVVFAVFLATPFGAEIIMELT</sequence>
<dbReference type="EMBL" id="CP048268">
    <property type="protein sequence ID" value="QYN51962.1"/>
    <property type="molecule type" value="Genomic_DNA"/>
</dbReference>
<name>A0ABX8W817_9LACO</name>
<dbReference type="Proteomes" id="UP000826550">
    <property type="component" value="Chromosome"/>
</dbReference>
<feature type="transmembrane region" description="Helical" evidence="1">
    <location>
        <begin position="32"/>
        <end position="53"/>
    </location>
</feature>
<proteinExistence type="predicted"/>
<evidence type="ECO:0000313" key="3">
    <source>
        <dbReference type="Proteomes" id="UP000826550"/>
    </source>
</evidence>
<gene>
    <name evidence="2" type="ORF">GYM71_00330</name>
</gene>
<keyword evidence="1" id="KW-1133">Transmembrane helix</keyword>
<evidence type="ECO:0000313" key="2">
    <source>
        <dbReference type="EMBL" id="QYN51962.1"/>
    </source>
</evidence>